<evidence type="ECO:0008006" key="3">
    <source>
        <dbReference type="Google" id="ProtNLM"/>
    </source>
</evidence>
<organism evidence="2">
    <name type="scientific">marine metagenome</name>
    <dbReference type="NCBI Taxonomy" id="408172"/>
    <lineage>
        <taxon>unclassified sequences</taxon>
        <taxon>metagenomes</taxon>
        <taxon>ecological metagenomes</taxon>
    </lineage>
</organism>
<sequence length="136" mass="14523">MNPTPQERFGNAAAHQLSKALKPDPPVGQSADSTGLELSLPDTDRVLGALMGIAIGEAIGAPVEGRTKEWIEQRIGRIEGFLTSNPRTGSDTALALLTFNSVIDDPANHPQLLAARLSQSHIASRGQTLDYTRNQL</sequence>
<name>A0A382Y3B0_9ZZZZ</name>
<dbReference type="AlphaFoldDB" id="A0A382Y3B0"/>
<dbReference type="InterPro" id="IPR005502">
    <property type="entry name" value="Ribosyl_crysJ1"/>
</dbReference>
<dbReference type="EMBL" id="UINC01172653">
    <property type="protein sequence ID" value="SVD77837.1"/>
    <property type="molecule type" value="Genomic_DNA"/>
</dbReference>
<dbReference type="Gene3D" id="1.10.4080.10">
    <property type="entry name" value="ADP-ribosylation/Crystallin J1"/>
    <property type="match status" value="1"/>
</dbReference>
<reference evidence="2" key="1">
    <citation type="submission" date="2018-05" db="EMBL/GenBank/DDBJ databases">
        <authorList>
            <person name="Lanie J.A."/>
            <person name="Ng W.-L."/>
            <person name="Kazmierczak K.M."/>
            <person name="Andrzejewski T.M."/>
            <person name="Davidsen T.M."/>
            <person name="Wayne K.J."/>
            <person name="Tettelin H."/>
            <person name="Glass J.I."/>
            <person name="Rusch D."/>
            <person name="Podicherti R."/>
            <person name="Tsui H.-C.T."/>
            <person name="Winkler M.E."/>
        </authorList>
    </citation>
    <scope>NUCLEOTIDE SEQUENCE</scope>
</reference>
<dbReference type="InterPro" id="IPR036705">
    <property type="entry name" value="Ribosyl_crysJ1_sf"/>
</dbReference>
<accession>A0A382Y3B0</accession>
<gene>
    <name evidence="2" type="ORF">METZ01_LOCUS430691</name>
</gene>
<dbReference type="Pfam" id="PF03747">
    <property type="entry name" value="ADP_ribosyl_GH"/>
    <property type="match status" value="1"/>
</dbReference>
<protein>
    <recommendedName>
        <fullName evidence="3">ADP-ribosylglycohydrolase</fullName>
    </recommendedName>
</protein>
<feature type="non-terminal residue" evidence="2">
    <location>
        <position position="136"/>
    </location>
</feature>
<feature type="region of interest" description="Disordered" evidence="1">
    <location>
        <begin position="18"/>
        <end position="38"/>
    </location>
</feature>
<dbReference type="SUPFAM" id="SSF101478">
    <property type="entry name" value="ADP-ribosylglycohydrolase"/>
    <property type="match status" value="1"/>
</dbReference>
<evidence type="ECO:0000313" key="2">
    <source>
        <dbReference type="EMBL" id="SVD77837.1"/>
    </source>
</evidence>
<proteinExistence type="predicted"/>
<evidence type="ECO:0000256" key="1">
    <source>
        <dbReference type="SAM" id="MobiDB-lite"/>
    </source>
</evidence>